<dbReference type="GO" id="GO:0035539">
    <property type="term" value="F:8-oxo-7,8-dihydrodeoxyguanosine triphosphate pyrophosphatase activity"/>
    <property type="evidence" value="ECO:0007669"/>
    <property type="project" value="UniProtKB-EC"/>
</dbReference>
<dbReference type="GO" id="GO:0008413">
    <property type="term" value="F:8-oxo-7,8-dihydroguanosine triphosphate pyrophosphatase activity"/>
    <property type="evidence" value="ECO:0007669"/>
    <property type="project" value="TreeGrafter"/>
</dbReference>
<keyword evidence="4" id="KW-0235">DNA replication</keyword>
<dbReference type="PANTHER" id="PTHR47707:SF1">
    <property type="entry name" value="NUDIX HYDROLASE FAMILY PROTEIN"/>
    <property type="match status" value="1"/>
</dbReference>
<sequence>MKKVEVVAGVIFCQDQVLCVQRPKNKFNYISEKFEFPGGKIEEGETKEEALHRELLEELNLSTKIKSFYLTVVHQYPDFELTMHSFTCEVESKELTLHEHIDQKWLTINELTVLDWAAADIPIVDKLVSNG</sequence>
<dbReference type="GO" id="GO:0044716">
    <property type="term" value="F:8-oxo-GDP phosphatase activity"/>
    <property type="evidence" value="ECO:0007669"/>
    <property type="project" value="TreeGrafter"/>
</dbReference>
<dbReference type="Proteomes" id="UP000075615">
    <property type="component" value="Unassembled WGS sequence"/>
</dbReference>
<dbReference type="InterPro" id="IPR020476">
    <property type="entry name" value="Nudix_hydrolase"/>
</dbReference>
<evidence type="ECO:0000256" key="15">
    <source>
        <dbReference type="ARBA" id="ARBA00041979"/>
    </source>
</evidence>
<keyword evidence="7 17" id="KW-0378">Hydrolase</keyword>
<comment type="similarity">
    <text evidence="2 17">Belongs to the Nudix hydrolase family.</text>
</comment>
<evidence type="ECO:0000256" key="3">
    <source>
        <dbReference type="ARBA" id="ARBA00022457"/>
    </source>
</evidence>
<gene>
    <name evidence="19" type="ORF">AWN68_16885</name>
</gene>
<dbReference type="InterPro" id="IPR000086">
    <property type="entry name" value="NUDIX_hydrolase_dom"/>
</dbReference>
<dbReference type="PROSITE" id="PS51462">
    <property type="entry name" value="NUDIX"/>
    <property type="match status" value="1"/>
</dbReference>
<dbReference type="CDD" id="cd03425">
    <property type="entry name" value="NUDIX_MutT_NudA_like"/>
    <property type="match status" value="1"/>
</dbReference>
<keyword evidence="8" id="KW-0460">Magnesium</keyword>
<proteinExistence type="inferred from homology"/>
<dbReference type="RefSeq" id="WP_068413676.1">
    <property type="nucleotide sequence ID" value="NZ_LRDB01000007.1"/>
</dbReference>
<evidence type="ECO:0000313" key="19">
    <source>
        <dbReference type="EMBL" id="KYG80783.1"/>
    </source>
</evidence>
<comment type="caution">
    <text evidence="19">The sequence shown here is derived from an EMBL/GenBank/DDBJ whole genome shotgun (WGS) entry which is preliminary data.</text>
</comment>
<keyword evidence="6" id="KW-0227">DNA damage</keyword>
<protein>
    <recommendedName>
        <fullName evidence="13">8-oxo-dGTP diphosphatase</fullName>
        <ecNumber evidence="12">3.6.1.55</ecNumber>
    </recommendedName>
    <alternativeName>
        <fullName evidence="16">7,8-dihydro-8-oxoguanine-triphosphatase</fullName>
    </alternativeName>
    <alternativeName>
        <fullName evidence="15">Mutator protein MutT</fullName>
    </alternativeName>
    <alternativeName>
        <fullName evidence="14">dGTP pyrophosphohydrolase</fullName>
    </alternativeName>
</protein>
<keyword evidence="20" id="KW-1185">Reference proteome</keyword>
<dbReference type="InterPro" id="IPR015797">
    <property type="entry name" value="NUDIX_hydrolase-like_dom_sf"/>
</dbReference>
<dbReference type="AlphaFoldDB" id="A0A150XPZ4"/>
<evidence type="ECO:0000256" key="9">
    <source>
        <dbReference type="ARBA" id="ARBA00023204"/>
    </source>
</evidence>
<comment type="catalytic activity">
    <reaction evidence="11">
        <text>8-oxo-GTP + H2O = 8-oxo-GMP + diphosphate + H(+)</text>
        <dbReference type="Rhea" id="RHEA:67616"/>
        <dbReference type="ChEBI" id="CHEBI:15377"/>
        <dbReference type="ChEBI" id="CHEBI:15378"/>
        <dbReference type="ChEBI" id="CHEBI:33019"/>
        <dbReference type="ChEBI" id="CHEBI:143553"/>
        <dbReference type="ChEBI" id="CHEBI:145694"/>
    </reaction>
</comment>
<keyword evidence="5" id="KW-0479">Metal-binding</keyword>
<dbReference type="GO" id="GO:0046872">
    <property type="term" value="F:metal ion binding"/>
    <property type="evidence" value="ECO:0007669"/>
    <property type="project" value="UniProtKB-KW"/>
</dbReference>
<evidence type="ECO:0000256" key="1">
    <source>
        <dbReference type="ARBA" id="ARBA00001946"/>
    </source>
</evidence>
<dbReference type="GO" id="GO:0006281">
    <property type="term" value="P:DNA repair"/>
    <property type="evidence" value="ECO:0007669"/>
    <property type="project" value="UniProtKB-KW"/>
</dbReference>
<comment type="catalytic activity">
    <reaction evidence="10">
        <text>8-oxo-dGTP + H2O = 8-oxo-dGMP + diphosphate + H(+)</text>
        <dbReference type="Rhea" id="RHEA:31575"/>
        <dbReference type="ChEBI" id="CHEBI:15377"/>
        <dbReference type="ChEBI" id="CHEBI:15378"/>
        <dbReference type="ChEBI" id="CHEBI:33019"/>
        <dbReference type="ChEBI" id="CHEBI:63224"/>
        <dbReference type="ChEBI" id="CHEBI:77896"/>
        <dbReference type="EC" id="3.6.1.55"/>
    </reaction>
</comment>
<evidence type="ECO:0000259" key="18">
    <source>
        <dbReference type="PROSITE" id="PS51462"/>
    </source>
</evidence>
<evidence type="ECO:0000256" key="10">
    <source>
        <dbReference type="ARBA" id="ARBA00035861"/>
    </source>
</evidence>
<dbReference type="EC" id="3.6.1.55" evidence="12"/>
<dbReference type="GO" id="GO:0044715">
    <property type="term" value="F:8-oxo-dGDP phosphatase activity"/>
    <property type="evidence" value="ECO:0007669"/>
    <property type="project" value="TreeGrafter"/>
</dbReference>
<dbReference type="PANTHER" id="PTHR47707">
    <property type="entry name" value="8-OXO-DGTP DIPHOSPHATASE"/>
    <property type="match status" value="1"/>
</dbReference>
<comment type="cofactor">
    <cofactor evidence="1">
        <name>Mg(2+)</name>
        <dbReference type="ChEBI" id="CHEBI:18420"/>
    </cofactor>
</comment>
<dbReference type="InterPro" id="IPR047127">
    <property type="entry name" value="MutT-like"/>
</dbReference>
<name>A0A150XPZ4_9BACT</name>
<evidence type="ECO:0000256" key="17">
    <source>
        <dbReference type="RuleBase" id="RU003476"/>
    </source>
</evidence>
<evidence type="ECO:0000256" key="6">
    <source>
        <dbReference type="ARBA" id="ARBA00022763"/>
    </source>
</evidence>
<accession>A0A150XPZ4</accession>
<dbReference type="PROSITE" id="PS00893">
    <property type="entry name" value="NUDIX_BOX"/>
    <property type="match status" value="1"/>
</dbReference>
<keyword evidence="3" id="KW-0515">Mutator protein</keyword>
<evidence type="ECO:0000256" key="4">
    <source>
        <dbReference type="ARBA" id="ARBA00022705"/>
    </source>
</evidence>
<dbReference type="GO" id="GO:0006260">
    <property type="term" value="P:DNA replication"/>
    <property type="evidence" value="ECO:0007669"/>
    <property type="project" value="UniProtKB-KW"/>
</dbReference>
<dbReference type="OrthoDB" id="9810648at2"/>
<evidence type="ECO:0000256" key="11">
    <source>
        <dbReference type="ARBA" id="ARBA00036904"/>
    </source>
</evidence>
<evidence type="ECO:0000256" key="12">
    <source>
        <dbReference type="ARBA" id="ARBA00038905"/>
    </source>
</evidence>
<dbReference type="PRINTS" id="PR00502">
    <property type="entry name" value="NUDIXFAMILY"/>
</dbReference>
<evidence type="ECO:0000256" key="5">
    <source>
        <dbReference type="ARBA" id="ARBA00022723"/>
    </source>
</evidence>
<evidence type="ECO:0000256" key="8">
    <source>
        <dbReference type="ARBA" id="ARBA00022842"/>
    </source>
</evidence>
<dbReference type="STRING" id="296218.AWN68_16885"/>
<reference evidence="19 20" key="1">
    <citation type="submission" date="2016-01" db="EMBL/GenBank/DDBJ databases">
        <title>Genome sequencing of Roseivirga echinicomitans KMM 6058.</title>
        <authorList>
            <person name="Selvaratnam C."/>
            <person name="Thevarajoo S."/>
            <person name="Goh K.M."/>
            <person name="Ee R."/>
            <person name="Chan K.-G."/>
            <person name="Chong C.S."/>
        </authorList>
    </citation>
    <scope>NUCLEOTIDE SEQUENCE [LARGE SCALE GENOMIC DNA]</scope>
    <source>
        <strain evidence="19 20">KMM 6058</strain>
    </source>
</reference>
<feature type="domain" description="Nudix hydrolase" evidence="18">
    <location>
        <begin position="2"/>
        <end position="129"/>
    </location>
</feature>
<evidence type="ECO:0000256" key="13">
    <source>
        <dbReference type="ARBA" id="ARBA00040794"/>
    </source>
</evidence>
<evidence type="ECO:0000256" key="7">
    <source>
        <dbReference type="ARBA" id="ARBA00022801"/>
    </source>
</evidence>
<dbReference type="InterPro" id="IPR020084">
    <property type="entry name" value="NUDIX_hydrolase_CS"/>
</dbReference>
<organism evidence="19 20">
    <name type="scientific">Roseivirga echinicomitans</name>
    <dbReference type="NCBI Taxonomy" id="296218"/>
    <lineage>
        <taxon>Bacteria</taxon>
        <taxon>Pseudomonadati</taxon>
        <taxon>Bacteroidota</taxon>
        <taxon>Cytophagia</taxon>
        <taxon>Cytophagales</taxon>
        <taxon>Roseivirgaceae</taxon>
        <taxon>Roseivirga</taxon>
    </lineage>
</organism>
<evidence type="ECO:0000256" key="14">
    <source>
        <dbReference type="ARBA" id="ARBA00041592"/>
    </source>
</evidence>
<dbReference type="EMBL" id="LRDB01000007">
    <property type="protein sequence ID" value="KYG80783.1"/>
    <property type="molecule type" value="Genomic_DNA"/>
</dbReference>
<dbReference type="SUPFAM" id="SSF55811">
    <property type="entry name" value="Nudix"/>
    <property type="match status" value="1"/>
</dbReference>
<evidence type="ECO:0000313" key="20">
    <source>
        <dbReference type="Proteomes" id="UP000075615"/>
    </source>
</evidence>
<dbReference type="Pfam" id="PF00293">
    <property type="entry name" value="NUDIX"/>
    <property type="match status" value="1"/>
</dbReference>
<dbReference type="Gene3D" id="3.90.79.10">
    <property type="entry name" value="Nucleoside Triphosphate Pyrophosphohydrolase"/>
    <property type="match status" value="1"/>
</dbReference>
<evidence type="ECO:0000256" key="2">
    <source>
        <dbReference type="ARBA" id="ARBA00005582"/>
    </source>
</evidence>
<evidence type="ECO:0000256" key="16">
    <source>
        <dbReference type="ARBA" id="ARBA00042798"/>
    </source>
</evidence>
<keyword evidence="9" id="KW-0234">DNA repair</keyword>